<sequence>MMEYLLTDTPDDELKTRIKKQLGRYNAAHMTADAQELIISVNDAQGELCAGLTGRSYWGCLHIEFLWVDESLRGQGTGAALMAMAEEEGRKRGCKRVFVDTFSFQAPEFYRKQGYEIYGVAPDYHAGHSRFYLGKALSHG</sequence>
<protein>
    <submittedName>
        <fullName evidence="4">Blasticidin-S acetyltransferase</fullName>
    </submittedName>
</protein>
<dbReference type="InterPro" id="IPR050680">
    <property type="entry name" value="YpeA/RimI_acetyltransf"/>
</dbReference>
<dbReference type="GO" id="GO:0016747">
    <property type="term" value="F:acyltransferase activity, transferring groups other than amino-acyl groups"/>
    <property type="evidence" value="ECO:0007669"/>
    <property type="project" value="InterPro"/>
</dbReference>
<dbReference type="AlphaFoldDB" id="C9XV54"/>
<dbReference type="InterPro" id="IPR000182">
    <property type="entry name" value="GNAT_dom"/>
</dbReference>
<gene>
    <name evidence="4" type="primary">bls</name>
    <name evidence="4" type="ordered locus">Ctu_26100</name>
</gene>
<dbReference type="HOGENOM" id="CLU_115862_2_0_6"/>
<name>C9XV54_CROTZ</name>
<dbReference type="Proteomes" id="UP000002069">
    <property type="component" value="Chromosome"/>
</dbReference>
<feature type="domain" description="N-acetyltransferase" evidence="3">
    <location>
        <begin position="1"/>
        <end position="138"/>
    </location>
</feature>
<evidence type="ECO:0000256" key="1">
    <source>
        <dbReference type="ARBA" id="ARBA00022679"/>
    </source>
</evidence>
<dbReference type="Gene3D" id="3.40.630.30">
    <property type="match status" value="1"/>
</dbReference>
<evidence type="ECO:0000313" key="5">
    <source>
        <dbReference type="Proteomes" id="UP000002069"/>
    </source>
</evidence>
<evidence type="ECO:0000313" key="4">
    <source>
        <dbReference type="EMBL" id="CBA31823.1"/>
    </source>
</evidence>
<dbReference type="CDD" id="cd04301">
    <property type="entry name" value="NAT_SF"/>
    <property type="match status" value="1"/>
</dbReference>
<organism evidence="4 5">
    <name type="scientific">Cronobacter turicensis (strain DSM 18703 / CCUG 55852 / LMG 23827 / z3032)</name>
    <dbReference type="NCBI Taxonomy" id="693216"/>
    <lineage>
        <taxon>Bacteria</taxon>
        <taxon>Pseudomonadati</taxon>
        <taxon>Pseudomonadota</taxon>
        <taxon>Gammaproteobacteria</taxon>
        <taxon>Enterobacterales</taxon>
        <taxon>Enterobacteriaceae</taxon>
        <taxon>Cronobacter</taxon>
    </lineage>
</organism>
<keyword evidence="2" id="KW-0012">Acyltransferase</keyword>
<reference evidence="4 5" key="1">
    <citation type="journal article" date="2010" name="J. Bacteriol.">
        <title>Complete Genome Sequence of Cronobacter turicensis LMG 23827, a foodborne pathogen causing deaths in neonates.</title>
        <authorList>
            <person name="Stephan R."/>
            <person name="Lehner A."/>
            <person name="Tischler P."/>
            <person name="Rattei T."/>
        </authorList>
    </citation>
    <scope>NUCLEOTIDE SEQUENCE [LARGE SCALE GENOMIC DNA]</scope>
    <source>
        <strain evidence="5">DSM 18703 / CCUG 55852 / LMG 23827 / z3032</strain>
    </source>
</reference>
<dbReference type="KEGG" id="ctu:CTU_26100"/>
<dbReference type="PROSITE" id="PS51186">
    <property type="entry name" value="GNAT"/>
    <property type="match status" value="1"/>
</dbReference>
<keyword evidence="5" id="KW-1185">Reference proteome</keyword>
<proteinExistence type="predicted"/>
<reference evidence="5" key="2">
    <citation type="journal article" date="2011" name="J. Bacteriol.">
        <title>Complete genome sequence of Cronobacter turicensis LMG 23827, a food-borne pathogen causing deaths in neonates.</title>
        <authorList>
            <person name="Stephan R."/>
            <person name="Lehner A."/>
            <person name="Tischler P."/>
            <person name="Rattei T."/>
        </authorList>
    </citation>
    <scope>NUCLEOTIDE SEQUENCE [LARGE SCALE GENOMIC DNA]</scope>
    <source>
        <strain evidence="5">DSM 18703 / CCUG 55852 / LMG 23827 / z3032</strain>
    </source>
</reference>
<dbReference type="Pfam" id="PF00583">
    <property type="entry name" value="Acetyltransf_1"/>
    <property type="match status" value="1"/>
</dbReference>
<dbReference type="PATRIC" id="fig|693216.3.peg.2475"/>
<dbReference type="SUPFAM" id="SSF55729">
    <property type="entry name" value="Acyl-CoA N-acyltransferases (Nat)"/>
    <property type="match status" value="1"/>
</dbReference>
<accession>C9XV54</accession>
<dbReference type="InterPro" id="IPR016181">
    <property type="entry name" value="Acyl_CoA_acyltransferase"/>
</dbReference>
<evidence type="ECO:0000256" key="2">
    <source>
        <dbReference type="ARBA" id="ARBA00023315"/>
    </source>
</evidence>
<dbReference type="EMBL" id="FN543093">
    <property type="protein sequence ID" value="CBA31823.1"/>
    <property type="molecule type" value="Genomic_DNA"/>
</dbReference>
<keyword evidence="1" id="KW-0808">Transferase</keyword>
<dbReference type="PANTHER" id="PTHR43420">
    <property type="entry name" value="ACETYLTRANSFERASE"/>
    <property type="match status" value="1"/>
</dbReference>
<evidence type="ECO:0000259" key="3">
    <source>
        <dbReference type="PROSITE" id="PS51186"/>
    </source>
</evidence>